<comment type="caution">
    <text evidence="1">The sequence shown here is derived from an EMBL/GenBank/DDBJ whole genome shotgun (WGS) entry which is preliminary data.</text>
</comment>
<sequence>MSKTRGGKTKKANHTGATRKELLLRVQESAKAFLNASVAFVSSTQVDWMSAAYYDEDGAAYLVVAVACFSIENKKNGEGVSVPTPIFEIRWVNTALQSKDHVHEISESVARRGVGRFVAMQKNSVEFGES</sequence>
<accession>A0A8S9VAT3</accession>
<organism evidence="1 2">
    <name type="scientific">Phytophthora infestans</name>
    <name type="common">Potato late blight agent</name>
    <name type="synonym">Botrytis infestans</name>
    <dbReference type="NCBI Taxonomy" id="4787"/>
    <lineage>
        <taxon>Eukaryota</taxon>
        <taxon>Sar</taxon>
        <taxon>Stramenopiles</taxon>
        <taxon>Oomycota</taxon>
        <taxon>Peronosporomycetes</taxon>
        <taxon>Peronosporales</taxon>
        <taxon>Peronosporaceae</taxon>
        <taxon>Phytophthora</taxon>
    </lineage>
</organism>
<evidence type="ECO:0000313" key="2">
    <source>
        <dbReference type="Proteomes" id="UP000704712"/>
    </source>
</evidence>
<protein>
    <submittedName>
        <fullName evidence="1">Uncharacterized protein</fullName>
    </submittedName>
</protein>
<proteinExistence type="predicted"/>
<evidence type="ECO:0000313" key="1">
    <source>
        <dbReference type="EMBL" id="KAF4150090.1"/>
    </source>
</evidence>
<gene>
    <name evidence="1" type="ORF">GN958_ATG00716</name>
</gene>
<reference evidence="1" key="1">
    <citation type="submission" date="2020-03" db="EMBL/GenBank/DDBJ databases">
        <title>Hybrid Assembly of Korean Phytophthora infestans isolates.</title>
        <authorList>
            <person name="Prokchorchik M."/>
            <person name="Lee Y."/>
            <person name="Seo J."/>
            <person name="Cho J.-H."/>
            <person name="Park Y.-E."/>
            <person name="Jang D.-C."/>
            <person name="Im J.-S."/>
            <person name="Choi J.-G."/>
            <person name="Park H.-J."/>
            <person name="Lee G.-B."/>
            <person name="Lee Y.-G."/>
            <person name="Hong S.-Y."/>
            <person name="Cho K."/>
            <person name="Sohn K.H."/>
        </authorList>
    </citation>
    <scope>NUCLEOTIDE SEQUENCE</scope>
    <source>
        <strain evidence="1">KR_2_A2</strain>
    </source>
</reference>
<dbReference type="AlphaFoldDB" id="A0A8S9VAT3"/>
<dbReference type="EMBL" id="JAACNO010000100">
    <property type="protein sequence ID" value="KAF4150090.1"/>
    <property type="molecule type" value="Genomic_DNA"/>
</dbReference>
<dbReference type="Proteomes" id="UP000704712">
    <property type="component" value="Unassembled WGS sequence"/>
</dbReference>
<name>A0A8S9VAT3_PHYIN</name>